<feature type="region of interest" description="Disordered" evidence="2">
    <location>
        <begin position="140"/>
        <end position="164"/>
    </location>
</feature>
<sequence length="164" mass="18623">MSATSLIATLEKLYKLHKSLFDLSVEKTNVIKNGAMNELDAVLKNEQKHIAAINTVENKRQQESNNYLQSLGVRMEKNPTISLCMENSSPEDQDVLGYWQQKLVDVITELKGRNELNQKLVYQSLQFVNMNLSMLQPQSEKLTYSRPNGEKSIPAGRSMFDSKA</sequence>
<dbReference type="SUPFAM" id="SSF140566">
    <property type="entry name" value="FlgN-like"/>
    <property type="match status" value="1"/>
</dbReference>
<name>A0A366ECI1_9BACI</name>
<dbReference type="InterPro" id="IPR036679">
    <property type="entry name" value="FlgN-like_sf"/>
</dbReference>
<reference evidence="3 4" key="1">
    <citation type="submission" date="2018-06" db="EMBL/GenBank/DDBJ databases">
        <title>Freshwater and sediment microbial communities from various areas in North America, analyzing microbe dynamics in response to fracking.</title>
        <authorList>
            <person name="Lamendella R."/>
        </authorList>
    </citation>
    <scope>NUCLEOTIDE SEQUENCE [LARGE SCALE GENOMIC DNA]</scope>
    <source>
        <strain evidence="3 4">97B</strain>
    </source>
</reference>
<dbReference type="Proteomes" id="UP000252118">
    <property type="component" value="Unassembled WGS sequence"/>
</dbReference>
<organism evidence="3 4">
    <name type="scientific">Rossellomorea aquimaris</name>
    <dbReference type="NCBI Taxonomy" id="189382"/>
    <lineage>
        <taxon>Bacteria</taxon>
        <taxon>Bacillati</taxon>
        <taxon>Bacillota</taxon>
        <taxon>Bacilli</taxon>
        <taxon>Bacillales</taxon>
        <taxon>Bacillaceae</taxon>
        <taxon>Rossellomorea</taxon>
    </lineage>
</organism>
<proteinExistence type="predicted"/>
<evidence type="ECO:0000256" key="2">
    <source>
        <dbReference type="SAM" id="MobiDB-lite"/>
    </source>
</evidence>
<dbReference type="Pfam" id="PF05130">
    <property type="entry name" value="FlgN"/>
    <property type="match status" value="1"/>
</dbReference>
<evidence type="ECO:0000256" key="1">
    <source>
        <dbReference type="ARBA" id="ARBA00022795"/>
    </source>
</evidence>
<comment type="caution">
    <text evidence="3">The sequence shown here is derived from an EMBL/GenBank/DDBJ whole genome shotgun (WGS) entry which is preliminary data.</text>
</comment>
<evidence type="ECO:0000313" key="4">
    <source>
        <dbReference type="Proteomes" id="UP000252118"/>
    </source>
</evidence>
<dbReference type="AlphaFoldDB" id="A0A366ECI1"/>
<accession>A0A366ECI1</accession>
<protein>
    <submittedName>
        <fullName evidence="3">FlgN protein</fullName>
    </submittedName>
</protein>
<keyword evidence="1" id="KW-1005">Bacterial flagellum biogenesis</keyword>
<dbReference type="InterPro" id="IPR007809">
    <property type="entry name" value="FlgN-like"/>
</dbReference>
<gene>
    <name evidence="3" type="ORF">DET59_12820</name>
</gene>
<evidence type="ECO:0000313" key="3">
    <source>
        <dbReference type="EMBL" id="RBP00048.1"/>
    </source>
</evidence>
<dbReference type="OrthoDB" id="2381500at2"/>
<dbReference type="Gene3D" id="1.20.58.300">
    <property type="entry name" value="FlgN-like"/>
    <property type="match status" value="1"/>
</dbReference>
<dbReference type="RefSeq" id="WP_113971323.1">
    <property type="nucleotide sequence ID" value="NZ_QNRJ01000028.1"/>
</dbReference>
<dbReference type="GO" id="GO:0044780">
    <property type="term" value="P:bacterial-type flagellum assembly"/>
    <property type="evidence" value="ECO:0007669"/>
    <property type="project" value="InterPro"/>
</dbReference>
<dbReference type="EMBL" id="QNRJ01000028">
    <property type="protein sequence ID" value="RBP00048.1"/>
    <property type="molecule type" value="Genomic_DNA"/>
</dbReference>